<keyword evidence="2" id="KW-1185">Reference proteome</keyword>
<dbReference type="OrthoDB" id="10276888at2759"/>
<dbReference type="Proteomes" id="UP000001460">
    <property type="component" value="Unassembled WGS sequence"/>
</dbReference>
<proteinExistence type="predicted"/>
<sequence length="244" mass="27930">MGNFRRAIKNVMSKGTPNIVDKGLSQQNRKSEITKSNNYCENLAKLIAQKSAIKSSFLELADCTITTIIPSAIPLRDSYNFYANSCGRKAINIVKHLSRNIQAAIYCYYPIMEDLFLVTGRNRLEEKDAEMIRLSFLASSLIHYTKQDLKLIDNEVKKANAYTAYYHSYSVLCKKITLFYDFWGFFMREIFWSMVYSMLGISAARFPVEYTCPYNPSAVVKGIESSSDEDITTLMELPLDLENE</sequence>
<organism evidence="1 2">
    <name type="scientific">Cryptosporidium muris (strain RN66)</name>
    <dbReference type="NCBI Taxonomy" id="441375"/>
    <lineage>
        <taxon>Eukaryota</taxon>
        <taxon>Sar</taxon>
        <taxon>Alveolata</taxon>
        <taxon>Apicomplexa</taxon>
        <taxon>Conoidasida</taxon>
        <taxon>Coccidia</taxon>
        <taxon>Eucoccidiorida</taxon>
        <taxon>Eimeriorina</taxon>
        <taxon>Cryptosporidiidae</taxon>
        <taxon>Cryptosporidium</taxon>
    </lineage>
</organism>
<accession>B6AFY9</accession>
<dbReference type="RefSeq" id="XP_002141479.1">
    <property type="nucleotide sequence ID" value="XM_002141443.1"/>
</dbReference>
<evidence type="ECO:0000313" key="2">
    <source>
        <dbReference type="Proteomes" id="UP000001460"/>
    </source>
</evidence>
<protein>
    <submittedName>
        <fullName evidence="1">Uncharacterized protein</fullName>
    </submittedName>
</protein>
<evidence type="ECO:0000313" key="1">
    <source>
        <dbReference type="EMBL" id="EEA07130.1"/>
    </source>
</evidence>
<dbReference type="VEuPathDB" id="CryptoDB:CMU_035160"/>
<dbReference type="EMBL" id="DS989731">
    <property type="protein sequence ID" value="EEA07130.1"/>
    <property type="molecule type" value="Genomic_DNA"/>
</dbReference>
<dbReference type="GeneID" id="6996476"/>
<name>B6AFY9_CRYMR</name>
<dbReference type="AlphaFoldDB" id="B6AFY9"/>
<gene>
    <name evidence="1" type="ORF">CMU_035160</name>
</gene>
<reference evidence="1" key="1">
    <citation type="submission" date="2008-06" db="EMBL/GenBank/DDBJ databases">
        <authorList>
            <person name="Lorenzi H."/>
            <person name="Inman J."/>
            <person name="Miller J."/>
            <person name="Schobel S."/>
            <person name="Amedeo P."/>
            <person name="Caler E.V."/>
            <person name="da Silva J."/>
        </authorList>
    </citation>
    <scope>NUCLEOTIDE SEQUENCE [LARGE SCALE GENOMIC DNA]</scope>
    <source>
        <strain evidence="1">RN66</strain>
    </source>
</reference>